<keyword evidence="3" id="KW-0479">Metal-binding</keyword>
<keyword evidence="6" id="KW-0805">Transcription regulation</keyword>
<evidence type="ECO:0000256" key="5">
    <source>
        <dbReference type="ARBA" id="ARBA00022833"/>
    </source>
</evidence>
<feature type="compositionally biased region" description="Low complexity" evidence="10">
    <location>
        <begin position="749"/>
        <end position="761"/>
    </location>
</feature>
<accession>A0ABP0FW02</accession>
<feature type="region of interest" description="Disordered" evidence="10">
    <location>
        <begin position="727"/>
        <end position="914"/>
    </location>
</feature>
<evidence type="ECO:0000256" key="7">
    <source>
        <dbReference type="ARBA" id="ARBA00023163"/>
    </source>
</evidence>
<feature type="region of interest" description="Disordered" evidence="10">
    <location>
        <begin position="167"/>
        <end position="187"/>
    </location>
</feature>
<evidence type="ECO:0000256" key="9">
    <source>
        <dbReference type="PROSITE-ProRule" id="PRU00146"/>
    </source>
</evidence>
<feature type="domain" description="TFIIS central" evidence="12">
    <location>
        <begin position="912"/>
        <end position="1032"/>
    </location>
</feature>
<feature type="region of interest" description="Disordered" evidence="10">
    <location>
        <begin position="1"/>
        <end position="22"/>
    </location>
</feature>
<feature type="compositionally biased region" description="Basic and acidic residues" evidence="10">
    <location>
        <begin position="1177"/>
        <end position="1189"/>
    </location>
</feature>
<reference evidence="13 14" key="1">
    <citation type="submission" date="2024-02" db="EMBL/GenBank/DDBJ databases">
        <authorList>
            <person name="Daric V."/>
            <person name="Darras S."/>
        </authorList>
    </citation>
    <scope>NUCLEOTIDE SEQUENCE [LARGE SCALE GENOMIC DNA]</scope>
</reference>
<feature type="region of interest" description="Disordered" evidence="10">
    <location>
        <begin position="1146"/>
        <end position="1189"/>
    </location>
</feature>
<dbReference type="EMBL" id="CAWYQH010000097">
    <property type="protein sequence ID" value="CAK8683780.1"/>
    <property type="molecule type" value="Genomic_DNA"/>
</dbReference>
<feature type="region of interest" description="Disordered" evidence="10">
    <location>
        <begin position="115"/>
        <end position="153"/>
    </location>
</feature>
<feature type="region of interest" description="Disordered" evidence="10">
    <location>
        <begin position="1513"/>
        <end position="1606"/>
    </location>
</feature>
<feature type="compositionally biased region" description="Polar residues" evidence="10">
    <location>
        <begin position="67"/>
        <end position="78"/>
    </location>
</feature>
<feature type="region of interest" description="Disordered" evidence="10">
    <location>
        <begin position="1058"/>
        <end position="1096"/>
    </location>
</feature>
<evidence type="ECO:0000313" key="13">
    <source>
        <dbReference type="EMBL" id="CAK8683780.1"/>
    </source>
</evidence>
<feature type="region of interest" description="Disordered" evidence="10">
    <location>
        <begin position="218"/>
        <end position="433"/>
    </location>
</feature>
<dbReference type="InterPro" id="IPR011011">
    <property type="entry name" value="Znf_FYVE_PHD"/>
</dbReference>
<feature type="compositionally biased region" description="Acidic residues" evidence="10">
    <location>
        <begin position="1577"/>
        <end position="1586"/>
    </location>
</feature>
<dbReference type="CDD" id="cd15552">
    <property type="entry name" value="PHD_PHF3_like"/>
    <property type="match status" value="1"/>
</dbReference>
<dbReference type="InterPro" id="IPR036575">
    <property type="entry name" value="TFIIS_cen_dom_sf"/>
</dbReference>
<organism evidence="13 14">
    <name type="scientific">Clavelina lepadiformis</name>
    <name type="common">Light-bulb sea squirt</name>
    <name type="synonym">Ascidia lepadiformis</name>
    <dbReference type="NCBI Taxonomy" id="159417"/>
    <lineage>
        <taxon>Eukaryota</taxon>
        <taxon>Metazoa</taxon>
        <taxon>Chordata</taxon>
        <taxon>Tunicata</taxon>
        <taxon>Ascidiacea</taxon>
        <taxon>Aplousobranchia</taxon>
        <taxon>Clavelinidae</taxon>
        <taxon>Clavelina</taxon>
    </lineage>
</organism>
<dbReference type="SMART" id="SM00510">
    <property type="entry name" value="TFS2M"/>
    <property type="match status" value="1"/>
</dbReference>
<gene>
    <name evidence="13" type="ORF">CVLEPA_LOCUS14813</name>
</gene>
<feature type="compositionally biased region" description="Acidic residues" evidence="10">
    <location>
        <begin position="419"/>
        <end position="428"/>
    </location>
</feature>
<dbReference type="PROSITE" id="PS01359">
    <property type="entry name" value="ZF_PHD_1"/>
    <property type="match status" value="1"/>
</dbReference>
<evidence type="ECO:0000259" key="11">
    <source>
        <dbReference type="PROSITE" id="PS50016"/>
    </source>
</evidence>
<feature type="compositionally biased region" description="Low complexity" evidence="10">
    <location>
        <begin position="531"/>
        <end position="542"/>
    </location>
</feature>
<keyword evidence="8" id="KW-0539">Nucleus</keyword>
<evidence type="ECO:0000256" key="2">
    <source>
        <dbReference type="ARBA" id="ARBA00007025"/>
    </source>
</evidence>
<dbReference type="SUPFAM" id="SSF160481">
    <property type="entry name" value="BRK domain-like"/>
    <property type="match status" value="1"/>
</dbReference>
<dbReference type="PANTHER" id="PTHR11477">
    <property type="entry name" value="TRANSCRIPTION FACTOR S-II ZINC FINGER DOMAIN-CONTAINING PROTEIN"/>
    <property type="match status" value="1"/>
</dbReference>
<feature type="compositionally biased region" description="Low complexity" evidence="10">
    <location>
        <begin position="1706"/>
        <end position="1722"/>
    </location>
</feature>
<comment type="caution">
    <text evidence="13">The sequence shown here is derived from an EMBL/GenBank/DDBJ whole genome shotgun (WGS) entry which is preliminary data.</text>
</comment>
<keyword evidence="5" id="KW-0862">Zinc</keyword>
<feature type="compositionally biased region" description="Basic and acidic residues" evidence="10">
    <location>
        <begin position="386"/>
        <end position="398"/>
    </location>
</feature>
<feature type="compositionally biased region" description="Polar residues" evidence="10">
    <location>
        <begin position="1087"/>
        <end position="1096"/>
    </location>
</feature>
<evidence type="ECO:0000256" key="6">
    <source>
        <dbReference type="ARBA" id="ARBA00023015"/>
    </source>
</evidence>
<feature type="compositionally biased region" description="Basic and acidic residues" evidence="10">
    <location>
        <begin position="599"/>
        <end position="626"/>
    </location>
</feature>
<feature type="compositionally biased region" description="Basic and acidic residues" evidence="10">
    <location>
        <begin position="1232"/>
        <end position="1252"/>
    </location>
</feature>
<comment type="similarity">
    <text evidence="2">Belongs to the SNF2/RAD54 helicase family.</text>
</comment>
<feature type="region of interest" description="Disordered" evidence="10">
    <location>
        <begin position="1757"/>
        <end position="1929"/>
    </location>
</feature>
<dbReference type="Pfam" id="PF07744">
    <property type="entry name" value="SPOC"/>
    <property type="match status" value="1"/>
</dbReference>
<evidence type="ECO:0008006" key="15">
    <source>
        <dbReference type="Google" id="ProtNLM"/>
    </source>
</evidence>
<dbReference type="Pfam" id="PF00628">
    <property type="entry name" value="PHD"/>
    <property type="match status" value="1"/>
</dbReference>
<name>A0ABP0FW02_CLALP</name>
<dbReference type="Pfam" id="PF07533">
    <property type="entry name" value="BRK"/>
    <property type="match status" value="1"/>
</dbReference>
<evidence type="ECO:0000256" key="8">
    <source>
        <dbReference type="ARBA" id="ARBA00023242"/>
    </source>
</evidence>
<sequence length="1929" mass="217605">MSNEEPSLCTVKNDNENVPPVDKLLSTTNLGLLSGLTDKPPDNLLDSDDADVPAPTSVSMDPDLCGSQDSVTSISSSPLAPPPVPIKNYVNNCKQDADHMDVNDREMASTYFMIENEKEEEPTVSQKLEDLQNEEEEKENNDTNQSEDFMTKDVDVENKVDSEQLEDFLETDQQMKVQNDTEKTKDISMEVTKSQTITESQTIDNVLKDNALEISLVAAASDDKRQEIAQPPEYNRDISSGVEGDMDTDASEGKHTTPQRRVVETPTLRRSARSNKGIGKEIFDPSYIPISHRRSNDRRSHESNKHIHSPSTERSDSPVSSTASSPGRAKSRIVVGQSPRRISPRVTSSQKEQESSQDEQPPNSQSKRSEEKMKSGTAPRRNKFKRIIEPKKVKSKEDFSDDDDNVPLNKLKDPTASSSEDEDSDSDDSYNNPNRLWCICRKPHNNRFMISCDECEDWFHGDCVGITLACGKKMEQNNEEYVCPACVEKRQGKKQKCSEKRPEVEKAQERRKSKEKPSVVKEKKEPDVKQKSVSLKQKSASAKNEKTHAHKRPAATADDKAKLPSGVSLKGYALQGQIQPAIKPGDVENGPPQKKKIKVFSDAKENVDSKKEVKEEIKQEPSPEKKTARKCIVSTCDNDALPGSVYCSNQCILRHAKESLKAITTDKHKAEFKPKLLKREEGMFVSKPEYKDRVPVICRKTNKVLSGSSAPPRKELAHFLKTHPSYEIHRSQSSSTSHDKPQTKPSLHSQPSKDNSSSVSSTDFYRHVEHQNRKRDRYGMDPDYAPPVKKPGDPNPYIKKQHIATNVVKVSQSSSDKLVKHRKDSTERSKKTEERRSSKEMRRIEEMKRKKKDDVDVKKKHKDDDSRELKRKHSTDFASVKKSSEEKAKKVERTPSGGSKSDNKTSQTSGDIRQTIKKSLLDILKNRSENSEDLKMHPDSINKLSNKIEESLFKVYGDTNMKYKNKYRSIMFNLKDTRNQGLWRKVIIGEVTTSELVQMTAEQMASKKLAEWRQNKLIQELDIIQKQEKENANVRPIAKITHKGEIAIQEDLSDLTENFSSREHTSAPTIAPTRKKRISMSEDDNSDLLSTPAPNDTTLQHSEHLFDLNCKICTGKLKEEDLGSVDTPADAPKKVKRSTSIILSSEAQNASIEAQSPTTPTSQIIVSKSDKKKKQKVTADESDVKSHDDLLSPASFLSNLAEKRRKKPVLPAPPPLSDVVVHENTESQPATPKEEEKIDKSKESDEMNKNESAKGSPSPPSSTPQAPAAPKLVRSNSKLIWSGSISMLELSTFKANIYPGNGCCDNLDIDLPVRLVLGGRIHPKVVWDYLSKVSVLPSKQLSVVRFHAATDDDRVGYVAMLSYFSSRKRFGVVSNQDRMLVKDMYLIPLLESQPIPGQLIFCSPGIEKALSSNRPSMLLGIVVRQLAKTTKLNEVEIKKPVESSAQKEEIAQDKEEEYIPDDAPLIHDTKDSPVPLLTDEELGSKKENKSSSGASLFERNRSLAPSLRFYMRKQSEEEQSRREQQKNINPDDERPYSPSEELKTNNEDEGGDYDPEDAINGDNEDEEPYDPEKMFQEEETEEEYDPETAFAPVSPKNDDDIPYDPEEEEEFLKAQTASKEMDELVEKQAHLEKMKRELEEKKAKLAEVEQTLQKSTAVVKDPPEPPRLDPRLARRAVPQVEEKTAETSAIPDLPSVQETPKLTADIPKPIVKPNIPVVIQPKPDMDTEVDASKSVPPEIPAVVNPLQTILSVLNMTQTQQPQTAKAPDIFSVLKKPSSPPPLPDSTTKSDPEDAELPQKPSSLPSVSLTKSDPEAAKQDKNAGLVAYADSPNSELNQDDEEKKKHKKKEERRRRSSSESSFSSRDSDYRRRRQDHDDRKHHRRHGNRRSRSRSRSRSPYRGSRHSPRRHRRHDDSHRRHRRSWSGDRRR</sequence>
<dbReference type="PROSITE" id="PS50016">
    <property type="entry name" value="ZF_PHD_2"/>
    <property type="match status" value="1"/>
</dbReference>
<keyword evidence="4 9" id="KW-0863">Zinc-finger</keyword>
<dbReference type="SMART" id="SM00249">
    <property type="entry name" value="PHD"/>
    <property type="match status" value="1"/>
</dbReference>
<protein>
    <recommendedName>
        <fullName evidence="15">Death-inducer obliterator 1</fullName>
    </recommendedName>
</protein>
<feature type="compositionally biased region" description="Basic and acidic residues" evidence="10">
    <location>
        <begin position="882"/>
        <end position="893"/>
    </location>
</feature>
<feature type="compositionally biased region" description="Basic and acidic residues" evidence="10">
    <location>
        <begin position="1864"/>
        <end position="1877"/>
    </location>
</feature>
<evidence type="ECO:0000259" key="12">
    <source>
        <dbReference type="PROSITE" id="PS51321"/>
    </source>
</evidence>
<feature type="domain" description="PHD-type" evidence="11">
    <location>
        <begin position="435"/>
        <end position="489"/>
    </location>
</feature>
<feature type="compositionally biased region" description="Polar residues" evidence="10">
    <location>
        <begin position="896"/>
        <end position="912"/>
    </location>
</feature>
<dbReference type="InterPro" id="IPR006576">
    <property type="entry name" value="BRK_domain"/>
</dbReference>
<dbReference type="PROSITE" id="PS51321">
    <property type="entry name" value="TFIIS_CENTRAL"/>
    <property type="match status" value="1"/>
</dbReference>
<dbReference type="Gene3D" id="2.60.120.650">
    <property type="entry name" value="Cupin"/>
    <property type="match status" value="1"/>
</dbReference>
<evidence type="ECO:0000256" key="1">
    <source>
        <dbReference type="ARBA" id="ARBA00004123"/>
    </source>
</evidence>
<dbReference type="Gene3D" id="1.10.472.30">
    <property type="entry name" value="Transcription elongation factor S-II, central domain"/>
    <property type="match status" value="1"/>
</dbReference>
<feature type="compositionally biased region" description="Basic and acidic residues" evidence="10">
    <location>
        <begin position="1661"/>
        <end position="1672"/>
    </location>
</feature>
<keyword evidence="7" id="KW-0804">Transcription</keyword>
<feature type="region of interest" description="Disordered" evidence="10">
    <location>
        <begin position="492"/>
        <end position="563"/>
    </location>
</feature>
<keyword evidence="14" id="KW-1185">Reference proteome</keyword>
<proteinExistence type="inferred from homology"/>
<evidence type="ECO:0000256" key="10">
    <source>
        <dbReference type="SAM" id="MobiDB-lite"/>
    </source>
</evidence>
<feature type="region of interest" description="Disordered" evidence="10">
    <location>
        <begin position="581"/>
        <end position="628"/>
    </location>
</feature>
<feature type="compositionally biased region" description="Basic residues" evidence="10">
    <location>
        <begin position="1878"/>
        <end position="1922"/>
    </location>
</feature>
<feature type="compositionally biased region" description="Basic and acidic residues" evidence="10">
    <location>
        <begin position="496"/>
        <end position="530"/>
    </location>
</feature>
<dbReference type="InterPro" id="IPR037259">
    <property type="entry name" value="BRK_sf"/>
</dbReference>
<dbReference type="Proteomes" id="UP001642483">
    <property type="component" value="Unassembled WGS sequence"/>
</dbReference>
<evidence type="ECO:0000256" key="3">
    <source>
        <dbReference type="ARBA" id="ARBA00022723"/>
    </source>
</evidence>
<feature type="compositionally biased region" description="Basic and acidic residues" evidence="10">
    <location>
        <begin position="824"/>
        <end position="868"/>
    </location>
</feature>
<evidence type="ECO:0000313" key="14">
    <source>
        <dbReference type="Proteomes" id="UP001642483"/>
    </source>
</evidence>
<feature type="compositionally biased region" description="Acidic residues" evidence="10">
    <location>
        <begin position="1547"/>
        <end position="1569"/>
    </location>
</feature>
<dbReference type="Gene3D" id="3.40.5.120">
    <property type="match status" value="1"/>
</dbReference>
<feature type="region of interest" description="Disordered" evidence="10">
    <location>
        <begin position="1441"/>
        <end position="1500"/>
    </location>
</feature>
<comment type="subcellular location">
    <subcellularLocation>
        <location evidence="1">Nucleus</location>
    </subcellularLocation>
</comment>
<dbReference type="SUPFAM" id="SSF46942">
    <property type="entry name" value="Elongation factor TFIIS domain 2"/>
    <property type="match status" value="1"/>
</dbReference>
<dbReference type="InterPro" id="IPR001965">
    <property type="entry name" value="Znf_PHD"/>
</dbReference>
<dbReference type="SUPFAM" id="SSF57903">
    <property type="entry name" value="FYVE/PHD zinc finger"/>
    <property type="match status" value="1"/>
</dbReference>
<dbReference type="InterPro" id="IPR003618">
    <property type="entry name" value="TFIIS_cen_dom"/>
</dbReference>
<dbReference type="Pfam" id="PF07500">
    <property type="entry name" value="TFIIS_M"/>
    <property type="match status" value="1"/>
</dbReference>
<feature type="compositionally biased region" description="Basic and acidic residues" evidence="10">
    <location>
        <begin position="297"/>
        <end position="316"/>
    </location>
</feature>
<feature type="compositionally biased region" description="Basic residues" evidence="10">
    <location>
        <begin position="1843"/>
        <end position="1854"/>
    </location>
</feature>
<feature type="compositionally biased region" description="Polar residues" evidence="10">
    <location>
        <begin position="1146"/>
        <end position="1162"/>
    </location>
</feature>
<evidence type="ECO:0000256" key="4">
    <source>
        <dbReference type="ARBA" id="ARBA00022771"/>
    </source>
</evidence>
<dbReference type="InterPro" id="IPR019786">
    <property type="entry name" value="Zinc_finger_PHD-type_CS"/>
</dbReference>
<feature type="compositionally biased region" description="Basic and acidic residues" evidence="10">
    <location>
        <begin position="1811"/>
        <end position="1820"/>
    </location>
</feature>
<feature type="compositionally biased region" description="Polar residues" evidence="10">
    <location>
        <begin position="1799"/>
        <end position="1810"/>
    </location>
</feature>
<feature type="compositionally biased region" description="Basic and acidic residues" evidence="10">
    <location>
        <begin position="1513"/>
        <end position="1546"/>
    </location>
</feature>
<feature type="region of interest" description="Disordered" evidence="10">
    <location>
        <begin position="35"/>
        <end position="87"/>
    </location>
</feature>
<feature type="region of interest" description="Disordered" evidence="10">
    <location>
        <begin position="1646"/>
        <end position="1738"/>
    </location>
</feature>
<dbReference type="InterPro" id="IPR019787">
    <property type="entry name" value="Znf_PHD-finger"/>
</dbReference>
<dbReference type="SMART" id="SM00592">
    <property type="entry name" value="BRK"/>
    <property type="match status" value="1"/>
</dbReference>
<dbReference type="PANTHER" id="PTHR11477:SF51">
    <property type="entry name" value="PROTEIN PARTNER OF SNF, ISOFORM B"/>
    <property type="match status" value="1"/>
</dbReference>
<feature type="compositionally biased region" description="Basic and acidic residues" evidence="10">
    <location>
        <begin position="1441"/>
        <end position="1453"/>
    </location>
</feature>
<feature type="region of interest" description="Disordered" evidence="10">
    <location>
        <begin position="1205"/>
        <end position="1270"/>
    </location>
</feature>
<dbReference type="InterPro" id="IPR012921">
    <property type="entry name" value="SPOC_C"/>
</dbReference>